<proteinExistence type="predicted"/>
<dbReference type="CDD" id="cd13589">
    <property type="entry name" value="PBP2_polyamine_RpCGA009"/>
    <property type="match status" value="1"/>
</dbReference>
<accession>A0A5E4TYD4</accession>
<dbReference type="GO" id="GO:0030976">
    <property type="term" value="F:thiamine pyrophosphate binding"/>
    <property type="evidence" value="ECO:0007669"/>
    <property type="project" value="TreeGrafter"/>
</dbReference>
<dbReference type="GO" id="GO:0019808">
    <property type="term" value="F:polyamine binding"/>
    <property type="evidence" value="ECO:0007669"/>
    <property type="project" value="InterPro"/>
</dbReference>
<feature type="signal peptide" evidence="2">
    <location>
        <begin position="1"/>
        <end position="34"/>
    </location>
</feature>
<dbReference type="Proteomes" id="UP000333828">
    <property type="component" value="Unassembled WGS sequence"/>
</dbReference>
<dbReference type="AlphaFoldDB" id="A0A5E4TYD4"/>
<evidence type="ECO:0000256" key="1">
    <source>
        <dbReference type="ARBA" id="ARBA00022729"/>
    </source>
</evidence>
<feature type="chain" id="PRO_5022791741" evidence="2">
    <location>
        <begin position="35"/>
        <end position="365"/>
    </location>
</feature>
<dbReference type="Gene3D" id="3.40.190.10">
    <property type="entry name" value="Periplasmic binding protein-like II"/>
    <property type="match status" value="2"/>
</dbReference>
<organism evidence="3 4">
    <name type="scientific">Pandoraea iniqua</name>
    <dbReference type="NCBI Taxonomy" id="2508288"/>
    <lineage>
        <taxon>Bacteria</taxon>
        <taxon>Pseudomonadati</taxon>
        <taxon>Pseudomonadota</taxon>
        <taxon>Betaproteobacteria</taxon>
        <taxon>Burkholderiales</taxon>
        <taxon>Burkholderiaceae</taxon>
        <taxon>Pandoraea</taxon>
    </lineage>
</organism>
<dbReference type="RefSeq" id="WP_150683680.1">
    <property type="nucleotide sequence ID" value="NZ_CABPSI010000002.1"/>
</dbReference>
<sequence>MKFCNRNTLRKSAIALAATAIATTASLVSFGAYAQGSRDSRDSSRITVAMYGGNWGDAFKSCVAEPFTKATGIAVTPEIGTSTTTLAKLQQQKNSPTIDVAWLDGGISELAFGAGVVDNLDAAAIPNLKNVSTKGVYRNGNTTYAVSSGYYSLGLTYNTKSVKTPPTSWKDLWKPEYAGAVTVPSPSNSAGVPFVIFLAHVLGVDPSNLGPVYGKLASLDASLFYDSSGAATNAFQSGEAIIGAHFNVGAWDLIDKGVPIAFVVPKEGVWATDARLHLVKGSRNKAAAEKFINTALTPDAASCLASKLYLGPAVAGVKVSPDVARKLPWGANGSVDDLKLFDWSMINARRAEITSAWNRQVSAKR</sequence>
<keyword evidence="4" id="KW-1185">Reference proteome</keyword>
<keyword evidence="1 2" id="KW-0732">Signal</keyword>
<dbReference type="EMBL" id="CABPSI010000002">
    <property type="protein sequence ID" value="VVD92895.1"/>
    <property type="molecule type" value="Genomic_DNA"/>
</dbReference>
<dbReference type="GO" id="GO:0030288">
    <property type="term" value="C:outer membrane-bounded periplasmic space"/>
    <property type="evidence" value="ECO:0007669"/>
    <property type="project" value="TreeGrafter"/>
</dbReference>
<dbReference type="InterPro" id="IPR006059">
    <property type="entry name" value="SBP"/>
</dbReference>
<dbReference type="GO" id="GO:0015888">
    <property type="term" value="P:thiamine transport"/>
    <property type="evidence" value="ECO:0007669"/>
    <property type="project" value="TreeGrafter"/>
</dbReference>
<reference evidence="3 4" key="1">
    <citation type="submission" date="2019-08" db="EMBL/GenBank/DDBJ databases">
        <authorList>
            <person name="Peeters C."/>
        </authorList>
    </citation>
    <scope>NUCLEOTIDE SEQUENCE [LARGE SCALE GENOMIC DNA]</scope>
    <source>
        <strain evidence="3 4">LMG 31115</strain>
    </source>
</reference>
<dbReference type="PANTHER" id="PTHR30006:SF2">
    <property type="entry name" value="ABC TRANSPORTER SUBSTRATE-BINDING PROTEIN"/>
    <property type="match status" value="1"/>
</dbReference>
<dbReference type="PANTHER" id="PTHR30006">
    <property type="entry name" value="THIAMINE-BINDING PERIPLASMIC PROTEIN-RELATED"/>
    <property type="match status" value="1"/>
</dbReference>
<dbReference type="Pfam" id="PF13416">
    <property type="entry name" value="SBP_bac_8"/>
    <property type="match status" value="1"/>
</dbReference>
<dbReference type="GO" id="GO:0030975">
    <property type="term" value="F:thiamine binding"/>
    <property type="evidence" value="ECO:0007669"/>
    <property type="project" value="TreeGrafter"/>
</dbReference>
<name>A0A5E4TYD4_9BURK</name>
<evidence type="ECO:0000313" key="3">
    <source>
        <dbReference type="EMBL" id="VVD92895.1"/>
    </source>
</evidence>
<evidence type="ECO:0000313" key="4">
    <source>
        <dbReference type="Proteomes" id="UP000333828"/>
    </source>
</evidence>
<dbReference type="SUPFAM" id="SSF53850">
    <property type="entry name" value="Periplasmic binding protein-like II"/>
    <property type="match status" value="1"/>
</dbReference>
<dbReference type="GO" id="GO:0015846">
    <property type="term" value="P:polyamine transport"/>
    <property type="evidence" value="ECO:0007669"/>
    <property type="project" value="InterPro"/>
</dbReference>
<gene>
    <name evidence="3" type="primary">potD_2</name>
    <name evidence="3" type="ORF">PIN31115_01692</name>
</gene>
<protein>
    <submittedName>
        <fullName evidence="3">Spermidine/putrescine-binding periplasmic protein</fullName>
    </submittedName>
</protein>
<evidence type="ECO:0000256" key="2">
    <source>
        <dbReference type="SAM" id="SignalP"/>
    </source>
</evidence>
<dbReference type="InterPro" id="IPR001188">
    <property type="entry name" value="Sperm_putr-bd"/>
</dbReference>
<dbReference type="PRINTS" id="PR00909">
    <property type="entry name" value="SPERMDNBNDNG"/>
</dbReference>